<protein>
    <submittedName>
        <fullName evidence="2">NADH dehydrogenase subunit 4L</fullName>
    </submittedName>
</protein>
<feature type="transmembrane region" description="Helical" evidence="1">
    <location>
        <begin position="54"/>
        <end position="79"/>
    </location>
</feature>
<keyword evidence="2" id="KW-0496">Mitochondrion</keyword>
<reference evidence="2" key="1">
    <citation type="journal article" date="2017" name="Zool. J. Linn. Soc.">
        <title>Molecular phylogeny, frequent parallel evolution and new system of Japanese clausiliid land snails (Gastropoda: Stylommatophora).</title>
        <authorList>
            <person name="Motochin R."/>
            <person name="Wang M."/>
            <person name="Ueshima R."/>
        </authorList>
    </citation>
    <scope>NUCLEOTIDE SEQUENCE</scope>
    <source>
        <strain evidence="2">A989</strain>
        <tissue evidence="2">Muscle</tissue>
    </source>
</reference>
<feature type="transmembrane region" description="Helical" evidence="1">
    <location>
        <begin position="28"/>
        <end position="47"/>
    </location>
</feature>
<name>A0A224A0H5_9EUPU</name>
<dbReference type="AlphaFoldDB" id="A0A224A0H5"/>
<gene>
    <name evidence="2" type="primary">ND4L</name>
</gene>
<evidence type="ECO:0000256" key="1">
    <source>
        <dbReference type="SAM" id="Phobius"/>
    </source>
</evidence>
<sequence length="93" mass="10251">MKILYILSLLILFINVIFFTVSDKYINALLVLEVAVLSALVFGLYALHMIQSSLTMIVVLLTLGVCEASLGLSLLIGYIKFNSSDYITPNSFS</sequence>
<organism evidence="2">
    <name type="scientific">Megalophaedusa pilsbryana</name>
    <dbReference type="NCBI Taxonomy" id="1885874"/>
    <lineage>
        <taxon>Eukaryota</taxon>
        <taxon>Metazoa</taxon>
        <taxon>Spiralia</taxon>
        <taxon>Lophotrochozoa</taxon>
        <taxon>Mollusca</taxon>
        <taxon>Gastropoda</taxon>
        <taxon>Heterobranchia</taxon>
        <taxon>Euthyneura</taxon>
        <taxon>Panpulmonata</taxon>
        <taxon>Eupulmonata</taxon>
        <taxon>Stylommatophora</taxon>
        <taxon>Helicina</taxon>
        <taxon>Clausilioidea</taxon>
        <taxon>Clausiliidae</taxon>
        <taxon>Phaedusinae</taxon>
        <taxon>Megalophaedusa</taxon>
    </lineage>
</organism>
<keyword evidence="1" id="KW-0812">Transmembrane</keyword>
<dbReference type="Gene3D" id="1.10.287.3510">
    <property type="match status" value="1"/>
</dbReference>
<keyword evidence="1" id="KW-0472">Membrane</keyword>
<accession>A0A224A0H5</accession>
<evidence type="ECO:0000313" key="2">
    <source>
        <dbReference type="EMBL" id="BBA10142.1"/>
    </source>
</evidence>
<dbReference type="EMBL" id="LC171922">
    <property type="protein sequence ID" value="BBA10142.1"/>
    <property type="molecule type" value="Genomic_DNA"/>
</dbReference>
<geneLocation type="mitochondrion" evidence="2"/>
<proteinExistence type="predicted"/>
<keyword evidence="1" id="KW-1133">Transmembrane helix</keyword>